<dbReference type="PANTHER" id="PTHR37507:SF2">
    <property type="entry name" value="SPORULATION PROTEIN YDCC"/>
    <property type="match status" value="1"/>
</dbReference>
<dbReference type="InterPro" id="IPR052944">
    <property type="entry name" value="Sporulation_related"/>
</dbReference>
<reference evidence="2 3" key="1">
    <citation type="submission" date="2020-07" db="EMBL/GenBank/DDBJ databases">
        <title>Sequencing the genomes of 1000 actinobacteria strains.</title>
        <authorList>
            <person name="Klenk H.-P."/>
        </authorList>
    </citation>
    <scope>NUCLEOTIDE SEQUENCE [LARGE SCALE GENOMIC DNA]</scope>
    <source>
        <strain evidence="2 3">DSM 100723</strain>
    </source>
</reference>
<organism evidence="2 3">
    <name type="scientific">Microlunatus kandeliicorticis</name>
    <dbReference type="NCBI Taxonomy" id="1759536"/>
    <lineage>
        <taxon>Bacteria</taxon>
        <taxon>Bacillati</taxon>
        <taxon>Actinomycetota</taxon>
        <taxon>Actinomycetes</taxon>
        <taxon>Propionibacteriales</taxon>
        <taxon>Propionibacteriaceae</taxon>
        <taxon>Microlunatus</taxon>
    </lineage>
</organism>
<evidence type="ECO:0000313" key="3">
    <source>
        <dbReference type="Proteomes" id="UP000523079"/>
    </source>
</evidence>
<feature type="compositionally biased region" description="Basic and acidic residues" evidence="1">
    <location>
        <begin position="285"/>
        <end position="297"/>
    </location>
</feature>
<sequence>MRTFEKRPALRWIAPAAALTLAVGGVLGGGVLTANADVTLPELTAEQLVAKVAAAKTPDFSGTVTETADLGLPSLPTGGSGRSVDFTSLLTGTNTLQVYVKGEDKSRVSLTGSFGESDVVRNGSDVWTWNSKAKTATRIELPAGERTARTPANPAQVPTTPEEAAKRALAAADDSTTVTLDRNRMVAGQKAYELVLTPKATDTLVGSVRIAVDGQTFLPLGIDVYPKATPQKAAFSMDYTAIDYTAPADSTFDFSPPSGTKVTEQKAPDHAAQSGSLQGSKRALSPKERAELERKAADQVRTVGDGWSSVLIAKVPSGAADQTGQGGSQGGQADQWRQLLQNLPTVQGRGWTGHALNGTLFSAVLTDDGRVAVGAVPVDRLVSDLG</sequence>
<feature type="region of interest" description="Disordered" evidence="1">
    <location>
        <begin position="252"/>
        <end position="297"/>
    </location>
</feature>
<dbReference type="SUPFAM" id="SSF89392">
    <property type="entry name" value="Prokaryotic lipoproteins and lipoprotein localization factors"/>
    <property type="match status" value="1"/>
</dbReference>
<keyword evidence="2" id="KW-0449">Lipoprotein</keyword>
<dbReference type="InterPro" id="IPR029046">
    <property type="entry name" value="LolA/LolB/LppX"/>
</dbReference>
<gene>
    <name evidence="2" type="ORF">FHX74_000749</name>
</gene>
<dbReference type="EMBL" id="JACGWT010000001">
    <property type="protein sequence ID" value="MBA8793155.1"/>
    <property type="molecule type" value="Genomic_DNA"/>
</dbReference>
<name>A0A7W3P4T9_9ACTN</name>
<accession>A0A7W3P4T9</accession>
<dbReference type="RefSeq" id="WP_182558695.1">
    <property type="nucleotide sequence ID" value="NZ_JACGWT010000001.1"/>
</dbReference>
<proteinExistence type="predicted"/>
<dbReference type="Gene3D" id="2.50.20.10">
    <property type="entry name" value="Lipoprotein localisation LolA/LolB/LppX"/>
    <property type="match status" value="1"/>
</dbReference>
<comment type="caution">
    <text evidence="2">The sequence shown here is derived from an EMBL/GenBank/DDBJ whole genome shotgun (WGS) entry which is preliminary data.</text>
</comment>
<dbReference type="PANTHER" id="PTHR37507">
    <property type="entry name" value="SPORULATION PROTEIN YDCC"/>
    <property type="match status" value="1"/>
</dbReference>
<protein>
    <submittedName>
        <fullName evidence="2">Outer membrane lipoprotein-sorting protein</fullName>
    </submittedName>
</protein>
<keyword evidence="3" id="KW-1185">Reference proteome</keyword>
<evidence type="ECO:0000256" key="1">
    <source>
        <dbReference type="SAM" id="MobiDB-lite"/>
    </source>
</evidence>
<evidence type="ECO:0000313" key="2">
    <source>
        <dbReference type="EMBL" id="MBA8793155.1"/>
    </source>
</evidence>
<dbReference type="AlphaFoldDB" id="A0A7W3P4T9"/>
<dbReference type="Proteomes" id="UP000523079">
    <property type="component" value="Unassembled WGS sequence"/>
</dbReference>